<dbReference type="SUPFAM" id="SSF50814">
    <property type="entry name" value="Lipocalins"/>
    <property type="match status" value="1"/>
</dbReference>
<dbReference type="CDD" id="cd00301">
    <property type="entry name" value="lipocalin_FABP"/>
    <property type="match status" value="1"/>
</dbReference>
<dbReference type="Gene3D" id="2.40.128.20">
    <property type="match status" value="1"/>
</dbReference>
<dbReference type="Proteomes" id="UP001162164">
    <property type="component" value="Unassembled WGS sequence"/>
</dbReference>
<reference evidence="1" key="1">
    <citation type="journal article" date="2023" name="Insect Mol. Biol.">
        <title>Genome sequencing provides insights into the evolution of gene families encoding plant cell wall-degrading enzymes in longhorned beetles.</title>
        <authorList>
            <person name="Shin N.R."/>
            <person name="Okamura Y."/>
            <person name="Kirsch R."/>
            <person name="Pauchet Y."/>
        </authorList>
    </citation>
    <scope>NUCLEOTIDE SEQUENCE</scope>
    <source>
        <strain evidence="1">MMC_N1</strain>
    </source>
</reference>
<evidence type="ECO:0008006" key="3">
    <source>
        <dbReference type="Google" id="ProtNLM"/>
    </source>
</evidence>
<accession>A0ABQ9J9C0</accession>
<evidence type="ECO:0000313" key="2">
    <source>
        <dbReference type="Proteomes" id="UP001162164"/>
    </source>
</evidence>
<proteinExistence type="predicted"/>
<sequence>MLGIWYVIQKTSTASSCIVYNITRTDEPGEYNIEEISQHFLLALTPLKHGYHYKGTLKVPEPSVPAKMTVKFPLSVAGSSSFTVFMTDYDTYAGIFTCQKLTFANRQSATILSRTRTLDKIYIDKIRSRLSFAQVDPFELSIINQNGCPKNLTEGYNININDETISAHAAADVIRKAGDKIGDGVEYISGKAKDVYNRATADDVKPARLTEVPPDVEWLP</sequence>
<evidence type="ECO:0000313" key="1">
    <source>
        <dbReference type="EMBL" id="KAJ8974504.1"/>
    </source>
</evidence>
<dbReference type="PANTHER" id="PTHR10612:SF49">
    <property type="entry name" value="APOLIPOPROTEIN D-LIKE PROTEIN"/>
    <property type="match status" value="1"/>
</dbReference>
<name>A0ABQ9J9C0_9CUCU</name>
<gene>
    <name evidence="1" type="ORF">NQ317_012995</name>
</gene>
<dbReference type="EMBL" id="JAPWTJ010000980">
    <property type="protein sequence ID" value="KAJ8974504.1"/>
    <property type="molecule type" value="Genomic_DNA"/>
</dbReference>
<organism evidence="1 2">
    <name type="scientific">Molorchus minor</name>
    <dbReference type="NCBI Taxonomy" id="1323400"/>
    <lineage>
        <taxon>Eukaryota</taxon>
        <taxon>Metazoa</taxon>
        <taxon>Ecdysozoa</taxon>
        <taxon>Arthropoda</taxon>
        <taxon>Hexapoda</taxon>
        <taxon>Insecta</taxon>
        <taxon>Pterygota</taxon>
        <taxon>Neoptera</taxon>
        <taxon>Endopterygota</taxon>
        <taxon>Coleoptera</taxon>
        <taxon>Polyphaga</taxon>
        <taxon>Cucujiformia</taxon>
        <taxon>Chrysomeloidea</taxon>
        <taxon>Cerambycidae</taxon>
        <taxon>Lamiinae</taxon>
        <taxon>Monochamini</taxon>
        <taxon>Molorchus</taxon>
    </lineage>
</organism>
<dbReference type="InterPro" id="IPR012674">
    <property type="entry name" value="Calycin"/>
</dbReference>
<comment type="caution">
    <text evidence="1">The sequence shown here is derived from an EMBL/GenBank/DDBJ whole genome shotgun (WGS) entry which is preliminary data.</text>
</comment>
<keyword evidence="2" id="KW-1185">Reference proteome</keyword>
<dbReference type="PANTHER" id="PTHR10612">
    <property type="entry name" value="APOLIPOPROTEIN D"/>
    <property type="match status" value="1"/>
</dbReference>
<protein>
    <recommendedName>
        <fullName evidence="3">Apolipoprotein D</fullName>
    </recommendedName>
</protein>